<comment type="function">
    <text evidence="5">Converts proline to delta-1-pyrroline-5-carboxylate.</text>
</comment>
<dbReference type="Pfam" id="PF01619">
    <property type="entry name" value="Pro_dh"/>
    <property type="match status" value="1"/>
</dbReference>
<dbReference type="EMBL" id="CAJOBF010000007">
    <property type="protein sequence ID" value="CAF3721290.1"/>
    <property type="molecule type" value="Genomic_DNA"/>
</dbReference>
<dbReference type="SUPFAM" id="SSF51730">
    <property type="entry name" value="FAD-linked oxidoreductase"/>
    <property type="match status" value="1"/>
</dbReference>
<dbReference type="InterPro" id="IPR015659">
    <property type="entry name" value="Proline_oxidase"/>
</dbReference>
<evidence type="ECO:0000259" key="6">
    <source>
        <dbReference type="Pfam" id="PF01619"/>
    </source>
</evidence>
<protein>
    <recommendedName>
        <fullName evidence="5">Proline dehydrogenase</fullName>
        <ecNumber evidence="5">1.5.5.2</ecNumber>
    </recommendedName>
</protein>
<evidence type="ECO:0000256" key="5">
    <source>
        <dbReference type="RuleBase" id="RU364054"/>
    </source>
</evidence>
<evidence type="ECO:0000256" key="1">
    <source>
        <dbReference type="ARBA" id="ARBA00004739"/>
    </source>
</evidence>
<keyword evidence="5" id="KW-0274">FAD</keyword>
<evidence type="ECO:0000313" key="8">
    <source>
        <dbReference type="EMBL" id="CAF3721290.1"/>
    </source>
</evidence>
<dbReference type="InterPro" id="IPR029041">
    <property type="entry name" value="FAD-linked_oxidoreductase-like"/>
</dbReference>
<comment type="catalytic activity">
    <reaction evidence="5">
        <text>L-proline + a quinone = (S)-1-pyrroline-5-carboxylate + a quinol + H(+)</text>
        <dbReference type="Rhea" id="RHEA:23784"/>
        <dbReference type="ChEBI" id="CHEBI:15378"/>
        <dbReference type="ChEBI" id="CHEBI:17388"/>
        <dbReference type="ChEBI" id="CHEBI:24646"/>
        <dbReference type="ChEBI" id="CHEBI:60039"/>
        <dbReference type="ChEBI" id="CHEBI:132124"/>
        <dbReference type="EC" id="1.5.5.2"/>
    </reaction>
</comment>
<comment type="similarity">
    <text evidence="2 5">Belongs to the proline oxidase family.</text>
</comment>
<evidence type="ECO:0000256" key="3">
    <source>
        <dbReference type="ARBA" id="ARBA00023002"/>
    </source>
</evidence>
<dbReference type="Gene3D" id="3.20.20.220">
    <property type="match status" value="1"/>
</dbReference>
<name>A0A818W7T0_9BILA</name>
<organism evidence="8 9">
    <name type="scientific">Rotaria magnacalcarata</name>
    <dbReference type="NCBI Taxonomy" id="392030"/>
    <lineage>
        <taxon>Eukaryota</taxon>
        <taxon>Metazoa</taxon>
        <taxon>Spiralia</taxon>
        <taxon>Gnathifera</taxon>
        <taxon>Rotifera</taxon>
        <taxon>Eurotatoria</taxon>
        <taxon>Bdelloidea</taxon>
        <taxon>Philodinida</taxon>
        <taxon>Philodinidae</taxon>
        <taxon>Rotaria</taxon>
    </lineage>
</organism>
<evidence type="ECO:0000256" key="2">
    <source>
        <dbReference type="ARBA" id="ARBA00005869"/>
    </source>
</evidence>
<keyword evidence="4 5" id="KW-0642">Proline metabolism</keyword>
<gene>
    <name evidence="8" type="ORF">UXM345_LOCUS219</name>
    <name evidence="7" type="ORF">XDN619_LOCUS30616</name>
</gene>
<dbReference type="GO" id="GO:0004657">
    <property type="term" value="F:proline dehydrogenase activity"/>
    <property type="evidence" value="ECO:0007669"/>
    <property type="project" value="UniProtKB-EC"/>
</dbReference>
<dbReference type="GO" id="GO:0071949">
    <property type="term" value="F:FAD binding"/>
    <property type="evidence" value="ECO:0007669"/>
    <property type="project" value="TreeGrafter"/>
</dbReference>
<dbReference type="Proteomes" id="UP000663842">
    <property type="component" value="Unassembled WGS sequence"/>
</dbReference>
<proteinExistence type="inferred from homology"/>
<dbReference type="GO" id="GO:0005739">
    <property type="term" value="C:mitochondrion"/>
    <property type="evidence" value="ECO:0007669"/>
    <property type="project" value="TreeGrafter"/>
</dbReference>
<keyword evidence="5" id="KW-0285">Flavoprotein</keyword>
<dbReference type="AlphaFoldDB" id="A0A818W7T0"/>
<dbReference type="InterPro" id="IPR002872">
    <property type="entry name" value="Proline_DH_dom"/>
</dbReference>
<dbReference type="PANTHER" id="PTHR13914:SF0">
    <property type="entry name" value="PROLINE DEHYDROGENASE 1, MITOCHONDRIAL"/>
    <property type="match status" value="1"/>
</dbReference>
<evidence type="ECO:0000313" key="9">
    <source>
        <dbReference type="Proteomes" id="UP000663842"/>
    </source>
</evidence>
<accession>A0A818W7T0</accession>
<dbReference type="PANTHER" id="PTHR13914">
    <property type="entry name" value="PROLINE OXIDASE"/>
    <property type="match status" value="1"/>
</dbReference>
<sequence length="521" mass="60798">MLMIKHTYRSTSSTICSFQTLKFIQNSIFYQSTYAAPIKHENKKQENKKQENKKQEIRQEYPLLDTKFNQYQIAYRYRNSFELLRGYLVYQLFSINFLTNNQEKITHWCRRILGDRLFKVLLKLTAFGHFVGGETPQEIQPIIKRLIDHNVSPILDYSVESDDHGQLSSSDQIDHMHDHNTNKFIECIQTSHDVCGPNNLIAIKVTALIRPTVLKKFNTILKSIKDCSLLPPLFELINQEQKNDKIVALLQESINARIIKDQNDMLSSVTFVSNDLTEIHNLLIRLNKIAQACVENKISIMVDAEQTYFQTAINYLATELQRYYNKSGEPVIYGTYQCYLKDALNSLTHDLAVAEKYNYIFAAKLVRGAYMEQENRLARENAYESLINPTFEATSQTYHTCFDKVLQNIVKREPKNVRVMIASHNEDTVRYAIQKMKEYDIHHDSSIVSFASLYGMSDYITFTLANSGYQAYKYLPYGPIEALQPYLFRRAQENRGIFEKADKDRRLHFEAFKDRIFNSKN</sequence>
<dbReference type="GO" id="GO:0010133">
    <property type="term" value="P:L-proline catabolic process to L-glutamate"/>
    <property type="evidence" value="ECO:0007669"/>
    <property type="project" value="TreeGrafter"/>
</dbReference>
<comment type="cofactor">
    <cofactor evidence="5">
        <name>FAD</name>
        <dbReference type="ChEBI" id="CHEBI:57692"/>
    </cofactor>
</comment>
<comment type="caution">
    <text evidence="8">The sequence shown here is derived from an EMBL/GenBank/DDBJ whole genome shotgun (WGS) entry which is preliminary data.</text>
</comment>
<dbReference type="EMBL" id="CAJNRG010015173">
    <property type="protein sequence ID" value="CAF2162726.1"/>
    <property type="molecule type" value="Genomic_DNA"/>
</dbReference>
<reference evidence="8" key="1">
    <citation type="submission" date="2021-02" db="EMBL/GenBank/DDBJ databases">
        <authorList>
            <person name="Nowell W R."/>
        </authorList>
    </citation>
    <scope>NUCLEOTIDE SEQUENCE</scope>
</reference>
<evidence type="ECO:0000313" key="7">
    <source>
        <dbReference type="EMBL" id="CAF2162726.1"/>
    </source>
</evidence>
<feature type="domain" description="Proline dehydrogenase" evidence="6">
    <location>
        <begin position="239"/>
        <end position="496"/>
    </location>
</feature>
<evidence type="ECO:0000256" key="4">
    <source>
        <dbReference type="ARBA" id="ARBA00023062"/>
    </source>
</evidence>
<comment type="pathway">
    <text evidence="1">Amino-acid degradation; L-proline degradation into L-glutamate; L-glutamate from L-proline: step 1/2.</text>
</comment>
<dbReference type="EC" id="1.5.5.2" evidence="5"/>
<keyword evidence="3 5" id="KW-0560">Oxidoreductase</keyword>
<dbReference type="Proteomes" id="UP000663887">
    <property type="component" value="Unassembled WGS sequence"/>
</dbReference>